<evidence type="ECO:0000313" key="1">
    <source>
        <dbReference type="EMBL" id="GAV01556.1"/>
    </source>
</evidence>
<dbReference type="STRING" id="947166.A0A1D1VL65"/>
<keyword evidence="2" id="KW-1185">Reference proteome</keyword>
<dbReference type="Proteomes" id="UP000186922">
    <property type="component" value="Unassembled WGS sequence"/>
</dbReference>
<gene>
    <name evidence="1" type="primary">RvY_12251-1</name>
    <name evidence="1" type="synonym">RvY_12251.1</name>
    <name evidence="1" type="ORF">RvY_12251</name>
</gene>
<protein>
    <submittedName>
        <fullName evidence="1">Uncharacterized protein</fullName>
    </submittedName>
</protein>
<dbReference type="OrthoDB" id="9992480at2759"/>
<comment type="caution">
    <text evidence="1">The sequence shown here is derived from an EMBL/GenBank/DDBJ whole genome shotgun (WGS) entry which is preliminary data.</text>
</comment>
<proteinExistence type="predicted"/>
<dbReference type="AlphaFoldDB" id="A0A1D1VL65"/>
<sequence length="483" mass="56454">MLKMSYENPTGQQPGSVSHIDFYPRRKLPDLVAVDFWERHENLFELLQRANDYLVHRPSLTPIFAETVDVCMTKDCHDVNNESPSFHARGERPRYYAQGIRLWMSDNNLARSEEEPTQLGILNITPLCTFEDPEHLTGLQSEPVNVLLEHLNELPQQDEAFSLERIINVQSLNLEFSCKCRLQPERTVWKDRENARQTFVTMLRVFYLTGRRQFRNGHQKLVIQDFLPRVLCPELQGSKPQRPVLESFSMVFNGAREFERASHDNLHQIVSIQTMKFRQECLEIIDTEKTNFTEDNMRMYYIKYLRVVFRVDFSARSIMEVPVPFYSQPLRLNYKIFIPRLKKDPTLWKDAEFESTSDFEKRLTNWLAGNAHLRIISSESVTMRVFSGAEALEGLDTMHTWNRVIHHSTAAHTHHHNFLHGRTHHRHGVRYREASVARETFVMVLKIYYDGVEAVESTQDRQSEDALTDFMAARQAGTSCCVS</sequence>
<reference evidence="1 2" key="1">
    <citation type="journal article" date="2016" name="Nat. Commun.">
        <title>Extremotolerant tardigrade genome and improved radiotolerance of human cultured cells by tardigrade-unique protein.</title>
        <authorList>
            <person name="Hashimoto T."/>
            <person name="Horikawa D.D."/>
            <person name="Saito Y."/>
            <person name="Kuwahara H."/>
            <person name="Kozuka-Hata H."/>
            <person name="Shin-I T."/>
            <person name="Minakuchi Y."/>
            <person name="Ohishi K."/>
            <person name="Motoyama A."/>
            <person name="Aizu T."/>
            <person name="Enomoto A."/>
            <person name="Kondo K."/>
            <person name="Tanaka S."/>
            <person name="Hara Y."/>
            <person name="Koshikawa S."/>
            <person name="Sagara H."/>
            <person name="Miura T."/>
            <person name="Yokobori S."/>
            <person name="Miyagawa K."/>
            <person name="Suzuki Y."/>
            <person name="Kubo T."/>
            <person name="Oyama M."/>
            <person name="Kohara Y."/>
            <person name="Fujiyama A."/>
            <person name="Arakawa K."/>
            <person name="Katayama T."/>
            <person name="Toyoda A."/>
            <person name="Kunieda T."/>
        </authorList>
    </citation>
    <scope>NUCLEOTIDE SEQUENCE [LARGE SCALE GENOMIC DNA]</scope>
    <source>
        <strain evidence="1 2">YOKOZUNA-1</strain>
    </source>
</reference>
<evidence type="ECO:0000313" key="2">
    <source>
        <dbReference type="Proteomes" id="UP000186922"/>
    </source>
</evidence>
<accession>A0A1D1VL65</accession>
<dbReference type="EMBL" id="BDGG01000007">
    <property type="protein sequence ID" value="GAV01556.1"/>
    <property type="molecule type" value="Genomic_DNA"/>
</dbReference>
<organism evidence="1 2">
    <name type="scientific">Ramazzottius varieornatus</name>
    <name type="common">Water bear</name>
    <name type="synonym">Tardigrade</name>
    <dbReference type="NCBI Taxonomy" id="947166"/>
    <lineage>
        <taxon>Eukaryota</taxon>
        <taxon>Metazoa</taxon>
        <taxon>Ecdysozoa</taxon>
        <taxon>Tardigrada</taxon>
        <taxon>Eutardigrada</taxon>
        <taxon>Parachela</taxon>
        <taxon>Hypsibioidea</taxon>
        <taxon>Ramazzottiidae</taxon>
        <taxon>Ramazzottius</taxon>
    </lineage>
</organism>
<name>A0A1D1VL65_RAMVA</name>